<reference evidence="2" key="1">
    <citation type="submission" date="2023-07" db="EMBL/GenBank/DDBJ databases">
        <title>30 novel species of actinomycetes from the DSMZ collection.</title>
        <authorList>
            <person name="Nouioui I."/>
        </authorList>
    </citation>
    <scope>NUCLEOTIDE SEQUENCE [LARGE SCALE GENOMIC DNA]</scope>
    <source>
        <strain evidence="2">DSM 44918</strain>
    </source>
</reference>
<evidence type="ECO:0000313" key="2">
    <source>
        <dbReference type="Proteomes" id="UP001183420"/>
    </source>
</evidence>
<dbReference type="EMBL" id="JAVREM010000004">
    <property type="protein sequence ID" value="MDT0318082.1"/>
    <property type="molecule type" value="Genomic_DNA"/>
</dbReference>
<evidence type="ECO:0000313" key="1">
    <source>
        <dbReference type="EMBL" id="MDT0318082.1"/>
    </source>
</evidence>
<gene>
    <name evidence="1" type="ORF">RNC47_07000</name>
</gene>
<protein>
    <submittedName>
        <fullName evidence="1">Uncharacterized protein</fullName>
    </submittedName>
</protein>
<name>A0ABU2LKG3_9ACTN</name>
<organism evidence="1 2">
    <name type="scientific">Streptomyces millisiae</name>
    <dbReference type="NCBI Taxonomy" id="3075542"/>
    <lineage>
        <taxon>Bacteria</taxon>
        <taxon>Bacillati</taxon>
        <taxon>Actinomycetota</taxon>
        <taxon>Actinomycetes</taxon>
        <taxon>Kitasatosporales</taxon>
        <taxon>Streptomycetaceae</taxon>
        <taxon>Streptomyces</taxon>
    </lineage>
</organism>
<comment type="caution">
    <text evidence="1">The sequence shown here is derived from an EMBL/GenBank/DDBJ whole genome shotgun (WGS) entry which is preliminary data.</text>
</comment>
<proteinExistence type="predicted"/>
<sequence length="253" mass="27687">MLMGSKSLQQVSINFQETVEYRSNTTAAGVRFTPTIEAALAPMMRSLAASLPRAHRGVAMMAEVPGPVGIPDLVVMPAPGKALKNRLASGIPPVLKQAHVHMLVTLKFQQGTGVRALAKRLGKSDEWTAAALRELSQNGAAILRNGLAYRAEEVRPTGRIYALEAKVDDWRSGVRQAFRYRAWCDASVLVVARMPKDKTPLLEAVRRLHLGLACGDEWIIRPRISPIGMHNRLLGSEHFVAAIGFTPTRFPLP</sequence>
<accession>A0ABU2LKG3</accession>
<dbReference type="RefSeq" id="WP_311596496.1">
    <property type="nucleotide sequence ID" value="NZ_JAVREM010000004.1"/>
</dbReference>
<keyword evidence="2" id="KW-1185">Reference proteome</keyword>
<dbReference type="Proteomes" id="UP001183420">
    <property type="component" value="Unassembled WGS sequence"/>
</dbReference>